<dbReference type="PANTHER" id="PTHR12550:SF70">
    <property type="entry name" value="JIL-1 ANCHORING AND STABILIZING PROTEIN, ISOFORM A"/>
    <property type="match status" value="1"/>
</dbReference>
<feature type="compositionally biased region" description="Low complexity" evidence="5">
    <location>
        <begin position="509"/>
        <end position="533"/>
    </location>
</feature>
<comment type="caution">
    <text evidence="7">The sequence shown here is derived from an EMBL/GenBank/DDBJ whole genome shotgun (WGS) entry which is preliminary data.</text>
</comment>
<keyword evidence="4" id="KW-0539">Nucleus</keyword>
<proteinExistence type="inferred from homology"/>
<dbReference type="InterPro" id="IPR036218">
    <property type="entry name" value="HIVI-bd_sf"/>
</dbReference>
<dbReference type="Proteomes" id="UP001378592">
    <property type="component" value="Unassembled WGS sequence"/>
</dbReference>
<gene>
    <name evidence="7" type="ORF">R5R35_001345</name>
</gene>
<keyword evidence="3" id="KW-0175">Coiled coil</keyword>
<feature type="compositionally biased region" description="Basic residues" evidence="5">
    <location>
        <begin position="131"/>
        <end position="141"/>
    </location>
</feature>
<dbReference type="Pfam" id="PF00855">
    <property type="entry name" value="PWWP"/>
    <property type="match status" value="1"/>
</dbReference>
<dbReference type="SUPFAM" id="SSF63748">
    <property type="entry name" value="Tudor/PWWP/MBT"/>
    <property type="match status" value="1"/>
</dbReference>
<feature type="compositionally biased region" description="Polar residues" evidence="5">
    <location>
        <begin position="305"/>
        <end position="317"/>
    </location>
</feature>
<evidence type="ECO:0000313" key="8">
    <source>
        <dbReference type="Proteomes" id="UP001378592"/>
    </source>
</evidence>
<reference evidence="7 8" key="1">
    <citation type="submission" date="2024-03" db="EMBL/GenBank/DDBJ databases">
        <title>The genome assembly and annotation of the cricket Gryllus longicercus Weissman &amp; Gray.</title>
        <authorList>
            <person name="Szrajer S."/>
            <person name="Gray D."/>
            <person name="Ylla G."/>
        </authorList>
    </citation>
    <scope>NUCLEOTIDE SEQUENCE [LARGE SCALE GENOMIC DNA]</scope>
    <source>
        <strain evidence="7">DAG 2021-001</strain>
        <tissue evidence="7">Whole body minus gut</tissue>
    </source>
</reference>
<dbReference type="SMART" id="SM00293">
    <property type="entry name" value="PWWP"/>
    <property type="match status" value="1"/>
</dbReference>
<evidence type="ECO:0000256" key="4">
    <source>
        <dbReference type="ARBA" id="ARBA00023242"/>
    </source>
</evidence>
<comment type="similarity">
    <text evidence="2">Belongs to the HDGF family.</text>
</comment>
<keyword evidence="8" id="KW-1185">Reference proteome</keyword>
<feature type="region of interest" description="Disordered" evidence="5">
    <location>
        <begin position="506"/>
        <end position="558"/>
    </location>
</feature>
<evidence type="ECO:0000256" key="2">
    <source>
        <dbReference type="ARBA" id="ARBA00005309"/>
    </source>
</evidence>
<dbReference type="Gene3D" id="2.30.30.140">
    <property type="match status" value="1"/>
</dbReference>
<feature type="domain" description="PWWP" evidence="6">
    <location>
        <begin position="10"/>
        <end position="65"/>
    </location>
</feature>
<evidence type="ECO:0000256" key="1">
    <source>
        <dbReference type="ARBA" id="ARBA00004123"/>
    </source>
</evidence>
<feature type="compositionally biased region" description="Basic residues" evidence="5">
    <location>
        <begin position="164"/>
        <end position="173"/>
    </location>
</feature>
<dbReference type="InterPro" id="IPR021567">
    <property type="entry name" value="LEDGF_IBD"/>
</dbReference>
<dbReference type="Pfam" id="PF11467">
    <property type="entry name" value="LEDGF"/>
    <property type="match status" value="1"/>
</dbReference>
<sequence>MREMARLFATGEKVFAKLRGYPAWPARVEGLADSNPNNLKYHVLFYGTMQRGICKNQELFPYLEHKDKFGKLSRAKGFKEALDQIEGLAPVPELVPKIVDEKYRNGFNNQTSKTLLNESHTSNNIDGSTSKRNKISKKKENKKADIQSCAVNNSNEVQNYSSKPPKKRIKQNKSKSSNQKQNFETNNSVFPPNTDNNDRSANGLEMQSDSRELPLKTKQKQQKNAASCKEIKLSSNLNCSQKGHKLNKRSDISSEPGSSTQDSDERLQLSLPSRSVSRSGRVIKRKTFHDETQDVIPKRKKVQGSKENVCSPSSQQNQKRRIQSCHGQNIQSLSSPLLQKLPFSGVCLEMPKQKKQTARRWLATENCMTRLDSLIRAQLGMTRANPEQCINFLEDMAELDLKPLMLKKHPEVVETMKRLRRYVGNAGAWNFTEEQKKAFEELALQIRLKAEHIFQKFKVMFSVPENCSFLEVFADSVVEFQTTTQHWPLAKIYALVAEPKIKVTKRSKSSNLSKLSKSPKQSKSLQQKSSKIQAKSRKQPTKSKGRTTKNTKSTKTAK</sequence>
<evidence type="ECO:0000256" key="5">
    <source>
        <dbReference type="SAM" id="MobiDB-lite"/>
    </source>
</evidence>
<dbReference type="InterPro" id="IPR000313">
    <property type="entry name" value="PWWP_dom"/>
</dbReference>
<dbReference type="Gene3D" id="1.20.930.10">
    <property type="entry name" value="Conserved domain common to transcription factors TFIIS, elongin A, CRSP70"/>
    <property type="match status" value="1"/>
</dbReference>
<feature type="compositionally biased region" description="Polar residues" evidence="5">
    <location>
        <begin position="183"/>
        <end position="195"/>
    </location>
</feature>
<feature type="compositionally biased region" description="Polar residues" evidence="5">
    <location>
        <begin position="149"/>
        <end position="161"/>
    </location>
</feature>
<accession>A0AAN9VGH9</accession>
<name>A0AAN9VGH9_9ORTH</name>
<evidence type="ECO:0000256" key="3">
    <source>
        <dbReference type="ARBA" id="ARBA00023054"/>
    </source>
</evidence>
<dbReference type="InterPro" id="IPR035441">
    <property type="entry name" value="TFIIS/LEDGF_dom_sf"/>
</dbReference>
<feature type="compositionally biased region" description="Basic residues" evidence="5">
    <location>
        <begin position="534"/>
        <end position="549"/>
    </location>
</feature>
<dbReference type="SUPFAM" id="SSF140576">
    <property type="entry name" value="HIV integrase-binding domain"/>
    <property type="match status" value="1"/>
</dbReference>
<feature type="region of interest" description="Disordered" evidence="5">
    <location>
        <begin position="110"/>
        <end position="320"/>
    </location>
</feature>
<comment type="subcellular location">
    <subcellularLocation>
        <location evidence="1">Nucleus</location>
    </subcellularLocation>
</comment>
<evidence type="ECO:0000313" key="7">
    <source>
        <dbReference type="EMBL" id="KAK7862436.1"/>
    </source>
</evidence>
<evidence type="ECO:0000259" key="6">
    <source>
        <dbReference type="PROSITE" id="PS50812"/>
    </source>
</evidence>
<dbReference type="CDD" id="cd05834">
    <property type="entry name" value="PWWP_HRP"/>
    <property type="match status" value="1"/>
</dbReference>
<dbReference type="GO" id="GO:0005634">
    <property type="term" value="C:nucleus"/>
    <property type="evidence" value="ECO:0007669"/>
    <property type="project" value="UniProtKB-SubCell"/>
</dbReference>
<feature type="compositionally biased region" description="Polar residues" evidence="5">
    <location>
        <begin position="110"/>
        <end position="128"/>
    </location>
</feature>
<organism evidence="7 8">
    <name type="scientific">Gryllus longicercus</name>
    <dbReference type="NCBI Taxonomy" id="2509291"/>
    <lineage>
        <taxon>Eukaryota</taxon>
        <taxon>Metazoa</taxon>
        <taxon>Ecdysozoa</taxon>
        <taxon>Arthropoda</taxon>
        <taxon>Hexapoda</taxon>
        <taxon>Insecta</taxon>
        <taxon>Pterygota</taxon>
        <taxon>Neoptera</taxon>
        <taxon>Polyneoptera</taxon>
        <taxon>Orthoptera</taxon>
        <taxon>Ensifera</taxon>
        <taxon>Gryllidea</taxon>
        <taxon>Grylloidea</taxon>
        <taxon>Gryllidae</taxon>
        <taxon>Gryllinae</taxon>
        <taxon>Gryllus</taxon>
    </lineage>
</organism>
<dbReference type="AlphaFoldDB" id="A0AAN9VGH9"/>
<protein>
    <recommendedName>
        <fullName evidence="6">PWWP domain-containing protein</fullName>
    </recommendedName>
</protein>
<dbReference type="PROSITE" id="PS50812">
    <property type="entry name" value="PWWP"/>
    <property type="match status" value="1"/>
</dbReference>
<dbReference type="PANTHER" id="PTHR12550">
    <property type="entry name" value="HEPATOMA-DERIVED GROWTH FACTOR-RELATED"/>
    <property type="match status" value="1"/>
</dbReference>
<dbReference type="EMBL" id="JAZDUA010000274">
    <property type="protein sequence ID" value="KAK7862436.1"/>
    <property type="molecule type" value="Genomic_DNA"/>
</dbReference>